<evidence type="ECO:0000313" key="2">
    <source>
        <dbReference type="Proteomes" id="UP000789366"/>
    </source>
</evidence>
<name>A0ACA9QLA5_9GLOM</name>
<dbReference type="Proteomes" id="UP000789366">
    <property type="component" value="Unassembled WGS sequence"/>
</dbReference>
<evidence type="ECO:0000313" key="1">
    <source>
        <dbReference type="EMBL" id="CAG8756350.1"/>
    </source>
</evidence>
<protein>
    <submittedName>
        <fullName evidence="1">3315_t:CDS:1</fullName>
    </submittedName>
</protein>
<feature type="non-terminal residue" evidence="1">
    <location>
        <position position="1"/>
    </location>
</feature>
<reference evidence="1" key="1">
    <citation type="submission" date="2021-06" db="EMBL/GenBank/DDBJ databases">
        <authorList>
            <person name="Kallberg Y."/>
            <person name="Tangrot J."/>
            <person name="Rosling A."/>
        </authorList>
    </citation>
    <scope>NUCLEOTIDE SEQUENCE</scope>
    <source>
        <strain evidence="1">28 12/20/2015</strain>
    </source>
</reference>
<comment type="caution">
    <text evidence="1">The sequence shown here is derived from an EMBL/GenBank/DDBJ whole genome shotgun (WGS) entry which is preliminary data.</text>
</comment>
<keyword evidence="2" id="KW-1185">Reference proteome</keyword>
<gene>
    <name evidence="1" type="ORF">SPELUC_LOCUS14825</name>
</gene>
<dbReference type="EMBL" id="CAJVPW010045715">
    <property type="protein sequence ID" value="CAG8756350.1"/>
    <property type="molecule type" value="Genomic_DNA"/>
</dbReference>
<organism evidence="1 2">
    <name type="scientific">Cetraspora pellucida</name>
    <dbReference type="NCBI Taxonomy" id="1433469"/>
    <lineage>
        <taxon>Eukaryota</taxon>
        <taxon>Fungi</taxon>
        <taxon>Fungi incertae sedis</taxon>
        <taxon>Mucoromycota</taxon>
        <taxon>Glomeromycotina</taxon>
        <taxon>Glomeromycetes</taxon>
        <taxon>Diversisporales</taxon>
        <taxon>Gigasporaceae</taxon>
        <taxon>Cetraspora</taxon>
    </lineage>
</organism>
<accession>A0ACA9QLA5</accession>
<proteinExistence type="predicted"/>
<sequence>MYELDKSSEEEYKVSLFDLLTEQEAFEAALADNPITIPTDWNEEEIFYLTEEPERNKNYQTTEDFYFMNNP</sequence>